<proteinExistence type="predicted"/>
<evidence type="ECO:0000313" key="3">
    <source>
        <dbReference type="Proteomes" id="UP001302602"/>
    </source>
</evidence>
<protein>
    <submittedName>
        <fullName evidence="2">Uncharacterized protein</fullName>
    </submittedName>
</protein>
<dbReference type="EMBL" id="MU853229">
    <property type="protein sequence ID" value="KAK4122999.1"/>
    <property type="molecule type" value="Genomic_DNA"/>
</dbReference>
<organism evidence="2 3">
    <name type="scientific">Parathielavia appendiculata</name>
    <dbReference type="NCBI Taxonomy" id="2587402"/>
    <lineage>
        <taxon>Eukaryota</taxon>
        <taxon>Fungi</taxon>
        <taxon>Dikarya</taxon>
        <taxon>Ascomycota</taxon>
        <taxon>Pezizomycotina</taxon>
        <taxon>Sordariomycetes</taxon>
        <taxon>Sordariomycetidae</taxon>
        <taxon>Sordariales</taxon>
        <taxon>Chaetomiaceae</taxon>
        <taxon>Parathielavia</taxon>
    </lineage>
</organism>
<evidence type="ECO:0000256" key="1">
    <source>
        <dbReference type="SAM" id="MobiDB-lite"/>
    </source>
</evidence>
<reference evidence="2" key="1">
    <citation type="journal article" date="2023" name="Mol. Phylogenet. Evol.">
        <title>Genome-scale phylogeny and comparative genomics of the fungal order Sordariales.</title>
        <authorList>
            <person name="Hensen N."/>
            <person name="Bonometti L."/>
            <person name="Westerberg I."/>
            <person name="Brannstrom I.O."/>
            <person name="Guillou S."/>
            <person name="Cros-Aarteil S."/>
            <person name="Calhoun S."/>
            <person name="Haridas S."/>
            <person name="Kuo A."/>
            <person name="Mondo S."/>
            <person name="Pangilinan J."/>
            <person name="Riley R."/>
            <person name="LaButti K."/>
            <person name="Andreopoulos B."/>
            <person name="Lipzen A."/>
            <person name="Chen C."/>
            <person name="Yan M."/>
            <person name="Daum C."/>
            <person name="Ng V."/>
            <person name="Clum A."/>
            <person name="Steindorff A."/>
            <person name="Ohm R.A."/>
            <person name="Martin F."/>
            <person name="Silar P."/>
            <person name="Natvig D.O."/>
            <person name="Lalanne C."/>
            <person name="Gautier V."/>
            <person name="Ament-Velasquez S.L."/>
            <person name="Kruys A."/>
            <person name="Hutchinson M.I."/>
            <person name="Powell A.J."/>
            <person name="Barry K."/>
            <person name="Miller A.N."/>
            <person name="Grigoriev I.V."/>
            <person name="Debuchy R."/>
            <person name="Gladieux P."/>
            <person name="Hiltunen Thoren M."/>
            <person name="Johannesson H."/>
        </authorList>
    </citation>
    <scope>NUCLEOTIDE SEQUENCE</scope>
    <source>
        <strain evidence="2">CBS 731.68</strain>
    </source>
</reference>
<gene>
    <name evidence="2" type="ORF">N657DRAFT_634221</name>
</gene>
<dbReference type="Proteomes" id="UP001302602">
    <property type="component" value="Unassembled WGS sequence"/>
</dbReference>
<reference evidence="2" key="2">
    <citation type="submission" date="2023-05" db="EMBL/GenBank/DDBJ databases">
        <authorList>
            <consortium name="Lawrence Berkeley National Laboratory"/>
            <person name="Steindorff A."/>
            <person name="Hensen N."/>
            <person name="Bonometti L."/>
            <person name="Westerberg I."/>
            <person name="Brannstrom I.O."/>
            <person name="Guillou S."/>
            <person name="Cros-Aarteil S."/>
            <person name="Calhoun S."/>
            <person name="Haridas S."/>
            <person name="Kuo A."/>
            <person name="Mondo S."/>
            <person name="Pangilinan J."/>
            <person name="Riley R."/>
            <person name="Labutti K."/>
            <person name="Andreopoulos B."/>
            <person name="Lipzen A."/>
            <person name="Chen C."/>
            <person name="Yanf M."/>
            <person name="Daum C."/>
            <person name="Ng V."/>
            <person name="Clum A."/>
            <person name="Ohm R."/>
            <person name="Martin F."/>
            <person name="Silar P."/>
            <person name="Natvig D."/>
            <person name="Lalanne C."/>
            <person name="Gautier V."/>
            <person name="Ament-Velasquez S.L."/>
            <person name="Kruys A."/>
            <person name="Hutchinson M.I."/>
            <person name="Powell A.J."/>
            <person name="Barry K."/>
            <person name="Miller A.N."/>
            <person name="Grigoriev I.V."/>
            <person name="Debuchy R."/>
            <person name="Gladieux P."/>
            <person name="Thoren M.H."/>
            <person name="Johannesson H."/>
        </authorList>
    </citation>
    <scope>NUCLEOTIDE SEQUENCE</scope>
    <source>
        <strain evidence="2">CBS 731.68</strain>
    </source>
</reference>
<comment type="caution">
    <text evidence="2">The sequence shown here is derived from an EMBL/GenBank/DDBJ whole genome shotgun (WGS) entry which is preliminary data.</text>
</comment>
<evidence type="ECO:0000313" key="2">
    <source>
        <dbReference type="EMBL" id="KAK4122999.1"/>
    </source>
</evidence>
<name>A0AAN6TYQ6_9PEZI</name>
<dbReference type="GeneID" id="87828030"/>
<sequence>MPEIANGYAGRSHCWRWRDAMWQDTFPPSQQNPQPPQGFLVKFVASSGSPGIVETRIVVDLAHSNTVELHEEVENAADNVRQVGECCLVEKDSRRPHKAQVRPAHDFLDSGRASRFAIGELKLTALVMLALLDQGHVDNIFDLGDQGWKNGVFGSLMGRRRPVQVVTKLQPEWQPRYSAWPVLKEVRQEAPFSTTHISCIALITDKVAFRIAPLAAYVLIEYLPGPPHRHSSLSNIPQEGGEAPTASLRSPDPARPERASNLARLALPERLAAAGNIHLFSKKPVGPGHKPFAYNIYLATLQRMVLGQQRSELAEIVSNIYTGGIAENDLMHKAKELLTDYCNAVRDHDFMAERLKQAQDNDEDDPFEISTRHVLDLCLMKDAGLVPLLQPHCEELFSQATDRSKYKARVNILPSTSRHILDRVTAQHHILSVLGWGWRAELP</sequence>
<feature type="region of interest" description="Disordered" evidence="1">
    <location>
        <begin position="230"/>
        <end position="258"/>
    </location>
</feature>
<dbReference type="AlphaFoldDB" id="A0AAN6TYQ6"/>
<accession>A0AAN6TYQ6</accession>
<keyword evidence="3" id="KW-1185">Reference proteome</keyword>
<dbReference type="RefSeq" id="XP_062646770.1">
    <property type="nucleotide sequence ID" value="XM_062791261.1"/>
</dbReference>